<dbReference type="AlphaFoldDB" id="A0A6A7BCA6"/>
<feature type="transmembrane region" description="Helical" evidence="1">
    <location>
        <begin position="153"/>
        <end position="178"/>
    </location>
</feature>
<feature type="transmembrane region" description="Helical" evidence="1">
    <location>
        <begin position="18"/>
        <end position="42"/>
    </location>
</feature>
<protein>
    <submittedName>
        <fullName evidence="2">Uncharacterized protein</fullName>
    </submittedName>
</protein>
<accession>A0A6A7BCA6</accession>
<organism evidence="2 3">
    <name type="scientific">Plenodomus tracheiphilus IPT5</name>
    <dbReference type="NCBI Taxonomy" id="1408161"/>
    <lineage>
        <taxon>Eukaryota</taxon>
        <taxon>Fungi</taxon>
        <taxon>Dikarya</taxon>
        <taxon>Ascomycota</taxon>
        <taxon>Pezizomycotina</taxon>
        <taxon>Dothideomycetes</taxon>
        <taxon>Pleosporomycetidae</taxon>
        <taxon>Pleosporales</taxon>
        <taxon>Pleosporineae</taxon>
        <taxon>Leptosphaeriaceae</taxon>
        <taxon>Plenodomus</taxon>
    </lineage>
</organism>
<gene>
    <name evidence="2" type="ORF">T440DRAFT_467573</name>
</gene>
<evidence type="ECO:0000313" key="3">
    <source>
        <dbReference type="Proteomes" id="UP000799423"/>
    </source>
</evidence>
<evidence type="ECO:0000313" key="2">
    <source>
        <dbReference type="EMBL" id="KAF2851798.1"/>
    </source>
</evidence>
<sequence>MVAEPHCVRSPDSTHARILSIAMVKIIIATLQGISPLCSVIGSLTNTLDSANFKGVASVDTIFFPLAILGLLRLCAAPWLTDDYQFSQQATQDKDLVSSTPLGHKGLDHINREMDLMIGPNNCDPFLLMQRTTTSRFKSPQSSWPSRMFRTSYLLVFGGIWTMSFLNMIPISFAGIVLSYTSTSFLTCLFYLFFLTVSIATFAVYFVRSQTTSTVLPCISSWWYRAYTLIVFTFMLTLVIVASTETNRGVDRLHSAEVPDVNPTCAELGSVWSFSYSRPGFGSATPSDWTGVVGYRITQDDQASTVDEYRLVDFIGYATGREGSPTVVSGTSNFSQSD</sequence>
<dbReference type="OrthoDB" id="4586224at2759"/>
<keyword evidence="1" id="KW-1133">Transmembrane helix</keyword>
<evidence type="ECO:0000256" key="1">
    <source>
        <dbReference type="SAM" id="Phobius"/>
    </source>
</evidence>
<keyword evidence="1" id="KW-0472">Membrane</keyword>
<feature type="transmembrane region" description="Helical" evidence="1">
    <location>
        <begin position="184"/>
        <end position="206"/>
    </location>
</feature>
<feature type="transmembrane region" description="Helical" evidence="1">
    <location>
        <begin position="226"/>
        <end position="244"/>
    </location>
</feature>
<name>A0A6A7BCA6_9PLEO</name>
<reference evidence="2" key="1">
    <citation type="submission" date="2020-01" db="EMBL/GenBank/DDBJ databases">
        <authorList>
            <consortium name="DOE Joint Genome Institute"/>
            <person name="Haridas S."/>
            <person name="Albert R."/>
            <person name="Binder M."/>
            <person name="Bloem J."/>
            <person name="Labutti K."/>
            <person name="Salamov A."/>
            <person name="Andreopoulos B."/>
            <person name="Baker S.E."/>
            <person name="Barry K."/>
            <person name="Bills G."/>
            <person name="Bluhm B.H."/>
            <person name="Cannon C."/>
            <person name="Castanera R."/>
            <person name="Culley D.E."/>
            <person name="Daum C."/>
            <person name="Ezra D."/>
            <person name="Gonzalez J.B."/>
            <person name="Henrissat B."/>
            <person name="Kuo A."/>
            <person name="Liang C."/>
            <person name="Lipzen A."/>
            <person name="Lutzoni F."/>
            <person name="Magnuson J."/>
            <person name="Mondo S."/>
            <person name="Nolan M."/>
            <person name="Ohm R."/>
            <person name="Pangilinan J."/>
            <person name="Park H.-J."/>
            <person name="Ramirez L."/>
            <person name="Alfaro M."/>
            <person name="Sun H."/>
            <person name="Tritt A."/>
            <person name="Yoshinaga Y."/>
            <person name="Zwiers L.-H."/>
            <person name="Turgeon B.G."/>
            <person name="Goodwin S.B."/>
            <person name="Spatafora J.W."/>
            <person name="Crous P.W."/>
            <person name="Grigoriev I.V."/>
        </authorList>
    </citation>
    <scope>NUCLEOTIDE SEQUENCE</scope>
    <source>
        <strain evidence="2">IPT5</strain>
    </source>
</reference>
<feature type="transmembrane region" description="Helical" evidence="1">
    <location>
        <begin position="62"/>
        <end position="80"/>
    </location>
</feature>
<keyword evidence="3" id="KW-1185">Reference proteome</keyword>
<keyword evidence="1" id="KW-0812">Transmembrane</keyword>
<dbReference type="EMBL" id="MU006301">
    <property type="protein sequence ID" value="KAF2851798.1"/>
    <property type="molecule type" value="Genomic_DNA"/>
</dbReference>
<proteinExistence type="predicted"/>
<dbReference type="Proteomes" id="UP000799423">
    <property type="component" value="Unassembled WGS sequence"/>
</dbReference>